<dbReference type="InterPro" id="IPR008900">
    <property type="entry name" value="Zot_N"/>
</dbReference>
<dbReference type="eggNOG" id="COG4128">
    <property type="taxonomic scope" value="Bacteria"/>
</dbReference>
<dbReference type="eggNOG" id="COG1450">
    <property type="taxonomic scope" value="Bacteria"/>
</dbReference>
<comment type="similarity">
    <text evidence="1">Belongs to the bacterial secretin family.</text>
</comment>
<sequence>MSITAYVGIPGSGKSYEVVNSVIVAHFKKGRRIVTNIEGLDESKLITFWLDPVLVNDNRRVSFKVTQAQDFMPFVQRYFNNMNIKIHTKNEVDYIQHVEPKVIKQSYVYNPVHRDVAYLAEFLQADGQVFAHGDKLVFYGTPAEISRAKSVLTSLDTVSKEVVVTGYVFEVQTQEKEGSGINLFAKLLSGKLGINIGIKQSFENFITLNMGNLDAMIELFKSDSRFHVVSSPTLRVKSGSKGNFSVGSDVPVLGSVKYDKEGRAVQSIEYRTSGVIFDITPTVKRDAIDLRIQQQLSNFVKTDTGVNNSPTLIKRDIVTDITVKSGEVIVLGGLAENKQTEGNTGFSFLPKILTGKSNRSEKTDIIVLLQVKAI</sequence>
<dbReference type="AlphaFoldDB" id="Q7VLJ5"/>
<evidence type="ECO:0000259" key="3">
    <source>
        <dbReference type="Pfam" id="PF05707"/>
    </source>
</evidence>
<dbReference type="EMBL" id="AE017143">
    <property type="protein sequence ID" value="AAP96242.1"/>
    <property type="molecule type" value="Genomic_DNA"/>
</dbReference>
<dbReference type="InterPro" id="IPR050810">
    <property type="entry name" value="Bact_Secretion_Sys_Channel"/>
</dbReference>
<protein>
    <submittedName>
        <fullName evidence="4">Phage-related secreted protein</fullName>
    </submittedName>
</protein>
<evidence type="ECO:0000313" key="5">
    <source>
        <dbReference type="Proteomes" id="UP000001022"/>
    </source>
</evidence>
<dbReference type="OrthoDB" id="8981785at2"/>
<dbReference type="InterPro" id="IPR004846">
    <property type="entry name" value="T2SS/T3SS_dom"/>
</dbReference>
<gene>
    <name evidence="4" type="ordered locus">HD_1436</name>
</gene>
<dbReference type="InterPro" id="IPR027417">
    <property type="entry name" value="P-loop_NTPase"/>
</dbReference>
<feature type="domain" description="Type II/III secretion system secretin-like" evidence="2">
    <location>
        <begin position="221"/>
        <end position="352"/>
    </location>
</feature>
<dbReference type="STRING" id="233412.HD_1436"/>
<dbReference type="Pfam" id="PF00263">
    <property type="entry name" value="Secretin"/>
    <property type="match status" value="1"/>
</dbReference>
<feature type="domain" description="Zona occludens toxin N-terminal" evidence="3">
    <location>
        <begin position="5"/>
        <end position="44"/>
    </location>
</feature>
<keyword evidence="5" id="KW-1185">Reference proteome</keyword>
<evidence type="ECO:0000256" key="1">
    <source>
        <dbReference type="RuleBase" id="RU004003"/>
    </source>
</evidence>
<evidence type="ECO:0000313" key="4">
    <source>
        <dbReference type="EMBL" id="AAP96242.1"/>
    </source>
</evidence>
<reference evidence="5" key="1">
    <citation type="submission" date="2003-06" db="EMBL/GenBank/DDBJ databases">
        <title>The complete genome sequence of Haemophilus ducreyi.</title>
        <authorList>
            <person name="Munson R.S. Jr."/>
            <person name="Ray W.C."/>
            <person name="Mahairas G."/>
            <person name="Sabo P."/>
            <person name="Mungur R."/>
            <person name="Johnson L."/>
            <person name="Nguyen D."/>
            <person name="Wang J."/>
            <person name="Forst C."/>
            <person name="Hood L."/>
        </authorList>
    </citation>
    <scope>NUCLEOTIDE SEQUENCE [LARGE SCALE GENOMIC DNA]</scope>
    <source>
        <strain evidence="5">35000HP / ATCC 700724</strain>
    </source>
</reference>
<organism evidence="4 5">
    <name type="scientific">Haemophilus ducreyi (strain 35000HP / ATCC 700724)</name>
    <dbReference type="NCBI Taxonomy" id="233412"/>
    <lineage>
        <taxon>Bacteria</taxon>
        <taxon>Pseudomonadati</taxon>
        <taxon>Pseudomonadota</taxon>
        <taxon>Gammaproteobacteria</taxon>
        <taxon>Pasteurellales</taxon>
        <taxon>Pasteurellaceae</taxon>
        <taxon>Haemophilus</taxon>
    </lineage>
</organism>
<dbReference type="Proteomes" id="UP000001022">
    <property type="component" value="Chromosome"/>
</dbReference>
<dbReference type="HOGENOM" id="CLU_035222_0_0_6"/>
<dbReference type="RefSeq" id="WP_010945291.1">
    <property type="nucleotide sequence ID" value="NC_002940.2"/>
</dbReference>
<dbReference type="PANTHER" id="PTHR30332">
    <property type="entry name" value="PROBABLE GENERAL SECRETION PATHWAY PROTEIN D"/>
    <property type="match status" value="1"/>
</dbReference>
<proteinExistence type="inferred from homology"/>
<dbReference type="Gene3D" id="3.40.50.300">
    <property type="entry name" value="P-loop containing nucleotide triphosphate hydrolases"/>
    <property type="match status" value="1"/>
</dbReference>
<accession>Q7VLJ5</accession>
<dbReference type="Pfam" id="PF05707">
    <property type="entry name" value="Zot"/>
    <property type="match status" value="1"/>
</dbReference>
<dbReference type="KEGG" id="hdu:HD_1436"/>
<evidence type="ECO:0000259" key="2">
    <source>
        <dbReference type="Pfam" id="PF00263"/>
    </source>
</evidence>
<dbReference type="GO" id="GO:0009306">
    <property type="term" value="P:protein secretion"/>
    <property type="evidence" value="ECO:0007669"/>
    <property type="project" value="InterPro"/>
</dbReference>
<name>Q7VLJ5_HAEDU</name>
<dbReference type="PANTHER" id="PTHR30332:SF17">
    <property type="entry name" value="TYPE IV PILIATION SYSTEM PROTEIN DR_0774-RELATED"/>
    <property type="match status" value="1"/>
</dbReference>
<dbReference type="GO" id="GO:0015627">
    <property type="term" value="C:type II protein secretion system complex"/>
    <property type="evidence" value="ECO:0007669"/>
    <property type="project" value="TreeGrafter"/>
</dbReference>